<reference evidence="2 3" key="1">
    <citation type="submission" date="2019-08" db="EMBL/GenBank/DDBJ databases">
        <title>Professor.</title>
        <authorList>
            <person name="Park J.S."/>
        </authorList>
    </citation>
    <scope>NUCLEOTIDE SEQUENCE [LARGE SCALE GENOMIC DNA]</scope>
    <source>
        <strain evidence="2 3">176CP5-101</strain>
    </source>
</reference>
<keyword evidence="3" id="KW-1185">Reference proteome</keyword>
<feature type="signal peptide" evidence="1">
    <location>
        <begin position="1"/>
        <end position="17"/>
    </location>
</feature>
<sequence>MKKGFLTLLLLPCLIFAQEAQEYGVFTNLMLTAHPEKITEFEAGLKAHNQKYHPEGAYQASVFFVTSGKNFGKYIWSMGPLPWSAMDNAPGDENGHNADWNANVAPYALAESEVNYWRADMERSNFTKDFQLKNLAIFMLDMKRFKQTQFMAVLDKVTKVFKTKDPGQQWGVYFNELNNMDGQDVVWVNFFDSSSWMSEEDKFPQWFEEVHGEGTFIPFLTDFEAATNGDMQELWVFRPDLSGSDGKVQAVASE</sequence>
<dbReference type="EMBL" id="VRUR01000002">
    <property type="protein sequence ID" value="TXN35272.1"/>
    <property type="molecule type" value="Genomic_DNA"/>
</dbReference>
<dbReference type="Proteomes" id="UP000321456">
    <property type="component" value="Unassembled WGS sequence"/>
</dbReference>
<dbReference type="AlphaFoldDB" id="A0A5C8V2G6"/>
<protein>
    <submittedName>
        <fullName evidence="2">Uncharacterized protein</fullName>
    </submittedName>
</protein>
<keyword evidence="1" id="KW-0732">Signal</keyword>
<evidence type="ECO:0000313" key="3">
    <source>
        <dbReference type="Proteomes" id="UP000321456"/>
    </source>
</evidence>
<proteinExistence type="predicted"/>
<organism evidence="2 3">
    <name type="scientific">Flagellimonas hymeniacidonis</name>
    <dbReference type="NCBI Taxonomy" id="2603628"/>
    <lineage>
        <taxon>Bacteria</taxon>
        <taxon>Pseudomonadati</taxon>
        <taxon>Bacteroidota</taxon>
        <taxon>Flavobacteriia</taxon>
        <taxon>Flavobacteriales</taxon>
        <taxon>Flavobacteriaceae</taxon>
        <taxon>Flagellimonas</taxon>
    </lineage>
</organism>
<name>A0A5C8V2G6_9FLAO</name>
<gene>
    <name evidence="2" type="ORF">FVB32_11845</name>
</gene>
<comment type="caution">
    <text evidence="2">The sequence shown here is derived from an EMBL/GenBank/DDBJ whole genome shotgun (WGS) entry which is preliminary data.</text>
</comment>
<evidence type="ECO:0000256" key="1">
    <source>
        <dbReference type="SAM" id="SignalP"/>
    </source>
</evidence>
<feature type="chain" id="PRO_5023091914" evidence="1">
    <location>
        <begin position="18"/>
        <end position="254"/>
    </location>
</feature>
<evidence type="ECO:0000313" key="2">
    <source>
        <dbReference type="EMBL" id="TXN35272.1"/>
    </source>
</evidence>
<accession>A0A5C8V2G6</accession>
<dbReference type="RefSeq" id="WP_147744007.1">
    <property type="nucleotide sequence ID" value="NZ_VRUR01000002.1"/>
</dbReference>